<comment type="catalytic activity">
    <reaction evidence="8">
        <text>L-seryl-[protein] + ATP = O-phospho-L-seryl-[protein] + ADP + H(+)</text>
        <dbReference type="Rhea" id="RHEA:17989"/>
        <dbReference type="Rhea" id="RHEA-COMP:9863"/>
        <dbReference type="Rhea" id="RHEA-COMP:11604"/>
        <dbReference type="ChEBI" id="CHEBI:15378"/>
        <dbReference type="ChEBI" id="CHEBI:29999"/>
        <dbReference type="ChEBI" id="CHEBI:30616"/>
        <dbReference type="ChEBI" id="CHEBI:83421"/>
        <dbReference type="ChEBI" id="CHEBI:456216"/>
        <dbReference type="EC" id="2.7.11.1"/>
    </reaction>
</comment>
<dbReference type="Gene3D" id="1.10.510.10">
    <property type="entry name" value="Transferase(Phosphotransferase) domain 1"/>
    <property type="match status" value="1"/>
</dbReference>
<accession>A0AA40BX72</accession>
<dbReference type="PANTHER" id="PTHR43671">
    <property type="entry name" value="SERINE/THREONINE-PROTEIN KINASE NEK"/>
    <property type="match status" value="1"/>
</dbReference>
<dbReference type="InterPro" id="IPR011009">
    <property type="entry name" value="Kinase-like_dom_sf"/>
</dbReference>
<dbReference type="PANTHER" id="PTHR43671:SF98">
    <property type="entry name" value="SERINE_THREONINE-PROTEIN KINASE NEK11"/>
    <property type="match status" value="1"/>
</dbReference>
<evidence type="ECO:0000256" key="7">
    <source>
        <dbReference type="ARBA" id="ARBA00047899"/>
    </source>
</evidence>
<dbReference type="GO" id="GO:0005524">
    <property type="term" value="F:ATP binding"/>
    <property type="evidence" value="ECO:0007669"/>
    <property type="project" value="UniProtKB-KW"/>
</dbReference>
<comment type="caution">
    <text evidence="11">The sequence shown here is derived from an EMBL/GenBank/DDBJ whole genome shotgun (WGS) entry which is preliminary data.</text>
</comment>
<keyword evidence="6" id="KW-0067">ATP-binding</keyword>
<keyword evidence="4" id="KW-0547">Nucleotide-binding</keyword>
<dbReference type="InterPro" id="IPR000719">
    <property type="entry name" value="Prot_kinase_dom"/>
</dbReference>
<dbReference type="EC" id="2.7.11.1" evidence="1"/>
<protein>
    <recommendedName>
        <fullName evidence="1">non-specific serine/threonine protein kinase</fullName>
        <ecNumber evidence="1">2.7.11.1</ecNumber>
    </recommendedName>
</protein>
<evidence type="ECO:0000259" key="10">
    <source>
        <dbReference type="PROSITE" id="PS50011"/>
    </source>
</evidence>
<evidence type="ECO:0000256" key="6">
    <source>
        <dbReference type="ARBA" id="ARBA00022840"/>
    </source>
</evidence>
<keyword evidence="12" id="KW-1185">Reference proteome</keyword>
<comment type="catalytic activity">
    <reaction evidence="7">
        <text>L-threonyl-[protein] + ATP = O-phospho-L-threonyl-[protein] + ADP + H(+)</text>
        <dbReference type="Rhea" id="RHEA:46608"/>
        <dbReference type="Rhea" id="RHEA-COMP:11060"/>
        <dbReference type="Rhea" id="RHEA-COMP:11605"/>
        <dbReference type="ChEBI" id="CHEBI:15378"/>
        <dbReference type="ChEBI" id="CHEBI:30013"/>
        <dbReference type="ChEBI" id="CHEBI:30616"/>
        <dbReference type="ChEBI" id="CHEBI:61977"/>
        <dbReference type="ChEBI" id="CHEBI:456216"/>
        <dbReference type="EC" id="2.7.11.1"/>
    </reaction>
</comment>
<reference evidence="11" key="1">
    <citation type="submission" date="2023-06" db="EMBL/GenBank/DDBJ databases">
        <title>Genome-scale phylogeny and comparative genomics of the fungal order Sordariales.</title>
        <authorList>
            <consortium name="Lawrence Berkeley National Laboratory"/>
            <person name="Hensen N."/>
            <person name="Bonometti L."/>
            <person name="Westerberg I."/>
            <person name="Brannstrom I.O."/>
            <person name="Guillou S."/>
            <person name="Cros-Aarteil S."/>
            <person name="Calhoun S."/>
            <person name="Haridas S."/>
            <person name="Kuo A."/>
            <person name="Mondo S."/>
            <person name="Pangilinan J."/>
            <person name="Riley R."/>
            <person name="Labutti K."/>
            <person name="Andreopoulos B."/>
            <person name="Lipzen A."/>
            <person name="Chen C."/>
            <person name="Yanf M."/>
            <person name="Daum C."/>
            <person name="Ng V."/>
            <person name="Clum A."/>
            <person name="Steindorff A."/>
            <person name="Ohm R."/>
            <person name="Martin F."/>
            <person name="Silar P."/>
            <person name="Natvig D."/>
            <person name="Lalanne C."/>
            <person name="Gautier V."/>
            <person name="Ament-Velasquez S.L."/>
            <person name="Kruys A."/>
            <person name="Hutchinson M.I."/>
            <person name="Powell A.J."/>
            <person name="Barry K."/>
            <person name="Miller A.N."/>
            <person name="Grigoriev I.V."/>
            <person name="Debuchy R."/>
            <person name="Gladieux P."/>
            <person name="Thoren M.H."/>
            <person name="Johannesson H."/>
        </authorList>
    </citation>
    <scope>NUCLEOTIDE SEQUENCE</scope>
    <source>
        <strain evidence="11">CBS 606.72</strain>
    </source>
</reference>
<dbReference type="Proteomes" id="UP001175000">
    <property type="component" value="Unassembled WGS sequence"/>
</dbReference>
<keyword evidence="2" id="KW-0723">Serine/threonine-protein kinase</keyword>
<evidence type="ECO:0000256" key="5">
    <source>
        <dbReference type="ARBA" id="ARBA00022777"/>
    </source>
</evidence>
<evidence type="ECO:0000256" key="4">
    <source>
        <dbReference type="ARBA" id="ARBA00022741"/>
    </source>
</evidence>
<name>A0AA40BX72_9PEZI</name>
<feature type="domain" description="Protein kinase" evidence="10">
    <location>
        <begin position="1"/>
        <end position="364"/>
    </location>
</feature>
<evidence type="ECO:0000256" key="1">
    <source>
        <dbReference type="ARBA" id="ARBA00012513"/>
    </source>
</evidence>
<keyword evidence="5" id="KW-0418">Kinase</keyword>
<evidence type="ECO:0000313" key="12">
    <source>
        <dbReference type="Proteomes" id="UP001175000"/>
    </source>
</evidence>
<feature type="compositionally biased region" description="Basic residues" evidence="9">
    <location>
        <begin position="468"/>
        <end position="477"/>
    </location>
</feature>
<dbReference type="InterPro" id="IPR050660">
    <property type="entry name" value="NEK_Ser/Thr_kinase"/>
</dbReference>
<feature type="region of interest" description="Disordered" evidence="9">
    <location>
        <begin position="420"/>
        <end position="510"/>
    </location>
</feature>
<dbReference type="AlphaFoldDB" id="A0AA40BX72"/>
<evidence type="ECO:0000256" key="3">
    <source>
        <dbReference type="ARBA" id="ARBA00022679"/>
    </source>
</evidence>
<evidence type="ECO:0000256" key="9">
    <source>
        <dbReference type="SAM" id="MobiDB-lite"/>
    </source>
</evidence>
<proteinExistence type="predicted"/>
<evidence type="ECO:0000256" key="2">
    <source>
        <dbReference type="ARBA" id="ARBA00022527"/>
    </source>
</evidence>
<dbReference type="GO" id="GO:0004674">
    <property type="term" value="F:protein serine/threonine kinase activity"/>
    <property type="evidence" value="ECO:0007669"/>
    <property type="project" value="UniProtKB-KW"/>
</dbReference>
<gene>
    <name evidence="11" type="ORF">B0T14DRAFT_568623</name>
</gene>
<dbReference type="PROSITE" id="PS50011">
    <property type="entry name" value="PROTEIN_KINASE_DOM"/>
    <property type="match status" value="1"/>
</dbReference>
<dbReference type="EMBL" id="JAULSU010000005">
    <property type="protein sequence ID" value="KAK0617076.1"/>
    <property type="molecule type" value="Genomic_DNA"/>
</dbReference>
<sequence>MAVPDQYNIVGSLKDNRLLVKRSSDGETLIAQEWQIDWEPVETHANLFARDGPLLAATNILNHPNIVSLHTEIIATPVAGSDTSCTRSNRFLVWDRCDAGTVASLLADPPLRANAFGFLPEGLVWHVMIDTLRALQWLHEGIRENYDIEEPNHGVVFAQYKRERNWMPVLHGAVFAENLFLSQPRGIETYGPCRLGEFTWCSVVPSGRLVVGTRNEDIDRRKLSEARKTWNEERKKGGIRAAQEAVSVELRPLTPGSEIFDLGAVLYHMVTGRPLPGIGGNKGQECVLCGNNHIITDADRTDADKQEPGGPVCYPDVNLDHVFDYLTIYSDKLRKTIRQMLLVKWDETARASSFLKEAYEHGYLEWRSCSADGQLHKDVYDDIFHRKRNVARKEEEDAEVAEELGIEIVKKKRQEKGVRFDMGPPRFSAPVVERSKTTDNVIDLTGDGFSELSKGKGFQRPDPSSPTPKRKGTRRNPKVPEEKEPSPGPQPWTGDDGTELYFDEYGNATL</sequence>
<organism evidence="11 12">
    <name type="scientific">Immersiella caudata</name>
    <dbReference type="NCBI Taxonomy" id="314043"/>
    <lineage>
        <taxon>Eukaryota</taxon>
        <taxon>Fungi</taxon>
        <taxon>Dikarya</taxon>
        <taxon>Ascomycota</taxon>
        <taxon>Pezizomycotina</taxon>
        <taxon>Sordariomycetes</taxon>
        <taxon>Sordariomycetidae</taxon>
        <taxon>Sordariales</taxon>
        <taxon>Lasiosphaeriaceae</taxon>
        <taxon>Immersiella</taxon>
    </lineage>
</organism>
<evidence type="ECO:0000256" key="8">
    <source>
        <dbReference type="ARBA" id="ARBA00048679"/>
    </source>
</evidence>
<dbReference type="SUPFAM" id="SSF56112">
    <property type="entry name" value="Protein kinase-like (PK-like)"/>
    <property type="match status" value="1"/>
</dbReference>
<evidence type="ECO:0000313" key="11">
    <source>
        <dbReference type="EMBL" id="KAK0617076.1"/>
    </source>
</evidence>
<keyword evidence="3" id="KW-0808">Transferase</keyword>